<feature type="non-terminal residue" evidence="2">
    <location>
        <position position="1"/>
    </location>
</feature>
<feature type="region of interest" description="Disordered" evidence="1">
    <location>
        <begin position="1"/>
        <end position="20"/>
    </location>
</feature>
<gene>
    <name evidence="2" type="ORF">Anapl_05558</name>
</gene>
<name>R0M288_ANAPL</name>
<dbReference type="AlphaFoldDB" id="R0M288"/>
<dbReference type="GO" id="GO:0005814">
    <property type="term" value="C:centriole"/>
    <property type="evidence" value="ECO:0007669"/>
    <property type="project" value="TreeGrafter"/>
</dbReference>
<dbReference type="Proteomes" id="UP000296049">
    <property type="component" value="Unassembled WGS sequence"/>
</dbReference>
<protein>
    <submittedName>
        <fullName evidence="2">Uncharacterized protein</fullName>
    </submittedName>
</protein>
<reference evidence="3" key="1">
    <citation type="journal article" date="2013" name="Nat. Genet.">
        <title>The duck genome and transcriptome provide insight into an avian influenza virus reservoir species.</title>
        <authorList>
            <person name="Huang Y."/>
            <person name="Li Y."/>
            <person name="Burt D.W."/>
            <person name="Chen H."/>
            <person name="Zhang Y."/>
            <person name="Qian W."/>
            <person name="Kim H."/>
            <person name="Gan S."/>
            <person name="Zhao Y."/>
            <person name="Li J."/>
            <person name="Yi K."/>
            <person name="Feng H."/>
            <person name="Zhu P."/>
            <person name="Li B."/>
            <person name="Liu Q."/>
            <person name="Fairley S."/>
            <person name="Magor K.E."/>
            <person name="Du Z."/>
            <person name="Hu X."/>
            <person name="Goodman L."/>
            <person name="Tafer H."/>
            <person name="Vignal A."/>
            <person name="Lee T."/>
            <person name="Kim K.W."/>
            <person name="Sheng Z."/>
            <person name="An Y."/>
            <person name="Searle S."/>
            <person name="Herrero J."/>
            <person name="Groenen M.A."/>
            <person name="Crooijmans R.P."/>
            <person name="Faraut T."/>
            <person name="Cai Q."/>
            <person name="Webster R.G."/>
            <person name="Aldridge J.R."/>
            <person name="Warren W.C."/>
            <person name="Bartschat S."/>
            <person name="Kehr S."/>
            <person name="Marz M."/>
            <person name="Stadler P.F."/>
            <person name="Smith J."/>
            <person name="Kraus R.H."/>
            <person name="Zhao Y."/>
            <person name="Ren L."/>
            <person name="Fei J."/>
            <person name="Morisson M."/>
            <person name="Kaiser P."/>
            <person name="Griffin D.K."/>
            <person name="Rao M."/>
            <person name="Pitel F."/>
            <person name="Wang J."/>
            <person name="Li N."/>
        </authorList>
    </citation>
    <scope>NUCLEOTIDE SEQUENCE [LARGE SCALE GENOMIC DNA]</scope>
</reference>
<dbReference type="GO" id="GO:0005813">
    <property type="term" value="C:centrosome"/>
    <property type="evidence" value="ECO:0007669"/>
    <property type="project" value="TreeGrafter"/>
</dbReference>
<accession>R0M288</accession>
<organism evidence="2 3">
    <name type="scientific">Anas platyrhynchos</name>
    <name type="common">Mallard</name>
    <name type="synonym">Anas boschas</name>
    <dbReference type="NCBI Taxonomy" id="8839"/>
    <lineage>
        <taxon>Eukaryota</taxon>
        <taxon>Metazoa</taxon>
        <taxon>Chordata</taxon>
        <taxon>Craniata</taxon>
        <taxon>Vertebrata</taxon>
        <taxon>Euteleostomi</taxon>
        <taxon>Archelosauria</taxon>
        <taxon>Archosauria</taxon>
        <taxon>Dinosauria</taxon>
        <taxon>Saurischia</taxon>
        <taxon>Theropoda</taxon>
        <taxon>Coelurosauria</taxon>
        <taxon>Aves</taxon>
        <taxon>Neognathae</taxon>
        <taxon>Galloanserae</taxon>
        <taxon>Anseriformes</taxon>
        <taxon>Anatidae</taxon>
        <taxon>Anatinae</taxon>
        <taxon>Anas</taxon>
    </lineage>
</organism>
<dbReference type="GO" id="GO:0008017">
    <property type="term" value="F:microtubule binding"/>
    <property type="evidence" value="ECO:0007669"/>
    <property type="project" value="TreeGrafter"/>
</dbReference>
<dbReference type="EMBL" id="KB742464">
    <property type="protein sequence ID" value="EOB08220.1"/>
    <property type="molecule type" value="Genomic_DNA"/>
</dbReference>
<proteinExistence type="predicted"/>
<dbReference type="PANTHER" id="PTHR21553">
    <property type="entry name" value="ALMS1-RELATED"/>
    <property type="match status" value="1"/>
</dbReference>
<dbReference type="GO" id="GO:0046599">
    <property type="term" value="P:regulation of centriole replication"/>
    <property type="evidence" value="ECO:0007669"/>
    <property type="project" value="TreeGrafter"/>
</dbReference>
<feature type="non-terminal residue" evidence="2">
    <location>
        <position position="247"/>
    </location>
</feature>
<evidence type="ECO:0000313" key="3">
    <source>
        <dbReference type="Proteomes" id="UP000296049"/>
    </source>
</evidence>
<keyword evidence="3" id="KW-1185">Reference proteome</keyword>
<evidence type="ECO:0000256" key="1">
    <source>
        <dbReference type="SAM" id="MobiDB-lite"/>
    </source>
</evidence>
<dbReference type="GO" id="GO:0005829">
    <property type="term" value="C:cytosol"/>
    <property type="evidence" value="ECO:0007669"/>
    <property type="project" value="TreeGrafter"/>
</dbReference>
<dbReference type="PANTHER" id="PTHR21553:SF22">
    <property type="entry name" value="CENTROSOME-ASSOCIATED PROTEIN ALMS1"/>
    <property type="match status" value="1"/>
</dbReference>
<evidence type="ECO:0000313" key="2">
    <source>
        <dbReference type="EMBL" id="EOB08220.1"/>
    </source>
</evidence>
<sequence>AWVKLKLASRSQESVSDLNEEDRQRIEEIKAELLLSAKKSGLTKGARRCSLEAASGYGRNQEHDVDYLKALSDKRCHADSQTQASRTKELLESSLQQVVPLCRANPPDRCLLKDTPCKSPSAVQTPVCSQHQPVASSHSAGIAGLHSPAQKERDRCVLRSAAASDVQTEVHLPAQKKLSFPKCSEEMSKQITSITFSSRKRFSTPLTSMALGGSLDGDVLDGLMPLEVGCASAEEQSHGKQHWERSE</sequence>